<feature type="region of interest" description="Disordered" evidence="1">
    <location>
        <begin position="475"/>
        <end position="496"/>
    </location>
</feature>
<dbReference type="GO" id="GO:0006260">
    <property type="term" value="P:DNA replication"/>
    <property type="evidence" value="ECO:0007669"/>
    <property type="project" value="InterPro"/>
</dbReference>
<dbReference type="InterPro" id="IPR007694">
    <property type="entry name" value="DNA_helicase_DnaB-like_C"/>
</dbReference>
<dbReference type="Pfam" id="PF03796">
    <property type="entry name" value="DnaB_C"/>
    <property type="match status" value="1"/>
</dbReference>
<keyword evidence="4" id="KW-1185">Reference proteome</keyword>
<organism evidence="3 4">
    <name type="scientific">Cylicocyclus nassatus</name>
    <name type="common">Nematode worm</name>
    <dbReference type="NCBI Taxonomy" id="53992"/>
    <lineage>
        <taxon>Eukaryota</taxon>
        <taxon>Metazoa</taxon>
        <taxon>Ecdysozoa</taxon>
        <taxon>Nematoda</taxon>
        <taxon>Chromadorea</taxon>
        <taxon>Rhabditida</taxon>
        <taxon>Rhabditina</taxon>
        <taxon>Rhabditomorpha</taxon>
        <taxon>Strongyloidea</taxon>
        <taxon>Strongylidae</taxon>
        <taxon>Cylicocyclus</taxon>
    </lineage>
</organism>
<name>A0AA36DQW3_CYLNA</name>
<dbReference type="Proteomes" id="UP001176961">
    <property type="component" value="Unassembled WGS sequence"/>
</dbReference>
<evidence type="ECO:0000256" key="1">
    <source>
        <dbReference type="SAM" id="MobiDB-lite"/>
    </source>
</evidence>
<gene>
    <name evidence="3" type="ORF">CYNAS_LOCUS4164</name>
</gene>
<dbReference type="GO" id="GO:0005829">
    <property type="term" value="C:cytosol"/>
    <property type="evidence" value="ECO:0007669"/>
    <property type="project" value="TreeGrafter"/>
</dbReference>
<protein>
    <recommendedName>
        <fullName evidence="2">SF4 helicase domain-containing protein</fullName>
    </recommendedName>
</protein>
<feature type="domain" description="SF4 helicase" evidence="2">
    <location>
        <begin position="212"/>
        <end position="473"/>
    </location>
</feature>
<feature type="compositionally biased region" description="Basic and acidic residues" evidence="1">
    <location>
        <begin position="476"/>
        <end position="496"/>
    </location>
</feature>
<dbReference type="GO" id="GO:0005524">
    <property type="term" value="F:ATP binding"/>
    <property type="evidence" value="ECO:0007669"/>
    <property type="project" value="InterPro"/>
</dbReference>
<dbReference type="GO" id="GO:0003678">
    <property type="term" value="F:DNA helicase activity"/>
    <property type="evidence" value="ECO:0007669"/>
    <property type="project" value="InterPro"/>
</dbReference>
<evidence type="ECO:0000313" key="3">
    <source>
        <dbReference type="EMBL" id="CAJ0592181.1"/>
    </source>
</evidence>
<proteinExistence type="predicted"/>
<dbReference type="Gene3D" id="3.40.50.300">
    <property type="entry name" value="P-loop containing nucleotide triphosphate hydrolases"/>
    <property type="match status" value="1"/>
</dbReference>
<dbReference type="AlphaFoldDB" id="A0AA36DQW3"/>
<dbReference type="EMBL" id="CATQJL010000005">
    <property type="protein sequence ID" value="CAJ0592181.1"/>
    <property type="molecule type" value="Genomic_DNA"/>
</dbReference>
<evidence type="ECO:0000313" key="4">
    <source>
        <dbReference type="Proteomes" id="UP001176961"/>
    </source>
</evidence>
<dbReference type="InterPro" id="IPR027417">
    <property type="entry name" value="P-loop_NTPase"/>
</dbReference>
<accession>A0AA36DQW3</accession>
<dbReference type="SUPFAM" id="SSF52540">
    <property type="entry name" value="P-loop containing nucleoside triphosphate hydrolases"/>
    <property type="match status" value="1"/>
</dbReference>
<comment type="caution">
    <text evidence="3">The sequence shown here is derived from an EMBL/GenBank/DDBJ whole genome shotgun (WGS) entry which is preliminary data.</text>
</comment>
<dbReference type="PANTHER" id="PTHR30153:SF2">
    <property type="entry name" value="REPLICATIVE DNA HELICASE"/>
    <property type="match status" value="1"/>
</dbReference>
<sequence>MKMNNDTNYTSKAITTQIRATSRASAKIGDDFYTLEFSEERTIPDVEGVNLEEERRLLWDDVNYSVDIQLQDTIRAVLERDYSLIEDNNLTNEYFEGTAYEDEFKFIKEHHDKYGNVPDKVTFLNKFKDFEIIDVVESDKYLLDTIREEHLFKKLAPVVQKVADIANAGDANAASEYMTQAIKDLTPNYNIGGVDLIANAEQRLANYKERINNQGDWYFASGFPELDVVMHGIQRSEEFVVLFARTNQGKSWVLEKMITNIWRQGFNVGYVSPEMGADSVGYRFDTIYKGFSNSSLMWGKDDIDTVAYEQYIAELKQLGNKFVVSTPADFGNNMTVGKLKNFIKQNKLDALAIDGITYISDERGRRNDNKTTSLTNISEDLMSLSVELHIPILVVVQANRSGVVEADSDGTPELESIRDSDGISHNATKVISLRQKDDTLEMRIVKQRNGKMGVSFKYLWNINIGEFIYTEGAESLPKEQQAERRERKRASGTDVF</sequence>
<dbReference type="PROSITE" id="PS51199">
    <property type="entry name" value="SF4_HELICASE"/>
    <property type="match status" value="1"/>
</dbReference>
<dbReference type="PANTHER" id="PTHR30153">
    <property type="entry name" value="REPLICATIVE DNA HELICASE DNAB"/>
    <property type="match status" value="1"/>
</dbReference>
<evidence type="ECO:0000259" key="2">
    <source>
        <dbReference type="PROSITE" id="PS51199"/>
    </source>
</evidence>
<reference evidence="3" key="1">
    <citation type="submission" date="2023-07" db="EMBL/GenBank/DDBJ databases">
        <authorList>
            <consortium name="CYATHOMIX"/>
        </authorList>
    </citation>
    <scope>NUCLEOTIDE SEQUENCE</scope>
    <source>
        <strain evidence="3">N/A</strain>
    </source>
</reference>